<protein>
    <recommendedName>
        <fullName evidence="4">DUF3784 domain-containing protein</fullName>
    </recommendedName>
</protein>
<keyword evidence="1" id="KW-0472">Membrane</keyword>
<feature type="transmembrane region" description="Helical" evidence="1">
    <location>
        <begin position="82"/>
        <end position="99"/>
    </location>
</feature>
<organism evidence="2 3">
    <name type="scientific">Sutcliffiella cohnii</name>
    <dbReference type="NCBI Taxonomy" id="33932"/>
    <lineage>
        <taxon>Bacteria</taxon>
        <taxon>Bacillati</taxon>
        <taxon>Bacillota</taxon>
        <taxon>Bacilli</taxon>
        <taxon>Bacillales</taxon>
        <taxon>Bacillaceae</taxon>
        <taxon>Sutcliffiella</taxon>
    </lineage>
</organism>
<evidence type="ECO:0000313" key="3">
    <source>
        <dbReference type="Proteomes" id="UP000215224"/>
    </source>
</evidence>
<sequence>MDISISSIILSIILLIPLYGVLIWTYIEPEESLLFGKRWMYNGEIEPSTKAIRYTKFSTMTVMIGLPIVIFSFLTKIYILRLSIVVLFVVLVIGAINILNKEDE</sequence>
<dbReference type="Proteomes" id="UP000215224">
    <property type="component" value="Chromosome"/>
</dbReference>
<dbReference type="AlphaFoldDB" id="A0A223KP37"/>
<keyword evidence="1" id="KW-0812">Transmembrane</keyword>
<reference evidence="2 3" key="1">
    <citation type="submission" date="2016-12" db="EMBL/GenBank/DDBJ databases">
        <title>The whole genome sequencing and assembly of Bacillus cohnii DSM 6307T strain.</title>
        <authorList>
            <person name="Lee Y.-J."/>
            <person name="Yi H."/>
            <person name="Bahn Y.-S."/>
            <person name="Kim J.F."/>
            <person name="Lee D.-W."/>
        </authorList>
    </citation>
    <scope>NUCLEOTIDE SEQUENCE [LARGE SCALE GENOMIC DNA]</scope>
    <source>
        <strain evidence="2 3">DSM 6307</strain>
    </source>
</reference>
<feature type="transmembrane region" description="Helical" evidence="1">
    <location>
        <begin position="57"/>
        <end position="75"/>
    </location>
</feature>
<evidence type="ECO:0000256" key="1">
    <source>
        <dbReference type="SAM" id="Phobius"/>
    </source>
</evidence>
<name>A0A223KP37_9BACI</name>
<evidence type="ECO:0008006" key="4">
    <source>
        <dbReference type="Google" id="ProtNLM"/>
    </source>
</evidence>
<dbReference type="KEGG" id="bcoh:BC6307_07630"/>
<proteinExistence type="predicted"/>
<gene>
    <name evidence="2" type="ORF">BC6307_07630</name>
</gene>
<dbReference type="EMBL" id="CP018866">
    <property type="protein sequence ID" value="AST91157.1"/>
    <property type="molecule type" value="Genomic_DNA"/>
</dbReference>
<dbReference type="STRING" id="1314751.GCA_001591425_02672"/>
<keyword evidence="1" id="KW-1133">Transmembrane helix</keyword>
<feature type="transmembrane region" description="Helical" evidence="1">
    <location>
        <begin position="7"/>
        <end position="27"/>
    </location>
</feature>
<evidence type="ECO:0000313" key="2">
    <source>
        <dbReference type="EMBL" id="AST91157.1"/>
    </source>
</evidence>
<accession>A0A223KP37</accession>
<dbReference type="RefSeq" id="WP_174522376.1">
    <property type="nucleotide sequence ID" value="NZ_CP018866.1"/>
</dbReference>
<keyword evidence="3" id="KW-1185">Reference proteome</keyword>